<dbReference type="Pfam" id="PF13455">
    <property type="entry name" value="MUG113"/>
    <property type="match status" value="1"/>
</dbReference>
<feature type="region of interest" description="Disordered" evidence="2">
    <location>
        <begin position="1"/>
        <end position="31"/>
    </location>
</feature>
<accession>A0A327ZL55</accession>
<dbReference type="InterPro" id="IPR018306">
    <property type="entry name" value="Phage_T5_Orf172_DNA-bd"/>
</dbReference>
<feature type="compositionally biased region" description="Pro residues" evidence="2">
    <location>
        <begin position="9"/>
        <end position="31"/>
    </location>
</feature>
<feature type="coiled-coil region" evidence="1">
    <location>
        <begin position="331"/>
        <end position="378"/>
    </location>
</feature>
<dbReference type="SMART" id="SM00974">
    <property type="entry name" value="T5orf172"/>
    <property type="match status" value="1"/>
</dbReference>
<keyword evidence="1" id="KW-0175">Coiled coil</keyword>
<organism evidence="4 5">
    <name type="scientific">Actinoplanes lutulentus</name>
    <dbReference type="NCBI Taxonomy" id="1287878"/>
    <lineage>
        <taxon>Bacteria</taxon>
        <taxon>Bacillati</taxon>
        <taxon>Actinomycetota</taxon>
        <taxon>Actinomycetes</taxon>
        <taxon>Micromonosporales</taxon>
        <taxon>Micromonosporaceae</taxon>
        <taxon>Actinoplanes</taxon>
    </lineage>
</organism>
<evidence type="ECO:0000313" key="5">
    <source>
        <dbReference type="Proteomes" id="UP000249341"/>
    </source>
</evidence>
<proteinExistence type="predicted"/>
<dbReference type="Pfam" id="PF13250">
    <property type="entry name" value="SNIPE"/>
    <property type="match status" value="1"/>
</dbReference>
<protein>
    <submittedName>
        <fullName evidence="4">T5orf172 domain-containing protein</fullName>
    </submittedName>
</protein>
<evidence type="ECO:0000313" key="4">
    <source>
        <dbReference type="EMBL" id="RAK43359.1"/>
    </source>
</evidence>
<name>A0A327ZL55_9ACTN</name>
<evidence type="ECO:0000259" key="3">
    <source>
        <dbReference type="SMART" id="SM00974"/>
    </source>
</evidence>
<dbReference type="InterPro" id="IPR025280">
    <property type="entry name" value="SNIPE"/>
</dbReference>
<reference evidence="4 5" key="1">
    <citation type="submission" date="2018-06" db="EMBL/GenBank/DDBJ databases">
        <title>Genomic Encyclopedia of Type Strains, Phase III (KMG-III): the genomes of soil and plant-associated and newly described type strains.</title>
        <authorList>
            <person name="Whitman W."/>
        </authorList>
    </citation>
    <scope>NUCLEOTIDE SEQUENCE [LARGE SCALE GENOMIC DNA]</scope>
    <source>
        <strain evidence="4 5">CGMCC 4.7090</strain>
    </source>
</reference>
<dbReference type="RefSeq" id="WP_245972143.1">
    <property type="nucleotide sequence ID" value="NZ_JACHWI010000001.1"/>
</dbReference>
<keyword evidence="5" id="KW-1185">Reference proteome</keyword>
<feature type="coiled-coil region" evidence="1">
    <location>
        <begin position="124"/>
        <end position="173"/>
    </location>
</feature>
<comment type="caution">
    <text evidence="4">The sequence shown here is derived from an EMBL/GenBank/DDBJ whole genome shotgun (WGS) entry which is preliminary data.</text>
</comment>
<evidence type="ECO:0000256" key="1">
    <source>
        <dbReference type="SAM" id="Coils"/>
    </source>
</evidence>
<gene>
    <name evidence="4" type="ORF">B0I29_101489</name>
</gene>
<dbReference type="AlphaFoldDB" id="A0A327ZL55"/>
<dbReference type="Proteomes" id="UP000249341">
    <property type="component" value="Unassembled WGS sequence"/>
</dbReference>
<evidence type="ECO:0000256" key="2">
    <source>
        <dbReference type="SAM" id="MobiDB-lite"/>
    </source>
</evidence>
<feature type="domain" description="Bacteriophage T5 Orf172 DNA-binding" evidence="3">
    <location>
        <begin position="425"/>
        <end position="508"/>
    </location>
</feature>
<sequence>MGFRFNAPPNWPAPPQGWTPPPGWAPDPVWGPPPPGWQLWVEETPVHAAPVVIPGQGRPAPVRAAAAVPVPAMPGPFESAPPVPAQAAQAAIPRQSGVHQPAVSRGSASPPVADIPLFGARGKARELAADNARLAAELAALRAETDRLGVLSAVELEQYRARLRQEIADEQARWQEQQAGLERRGAELRQQVVVTEETALLQEAGVYQYRHPLTDAVAYQSELARLQDRIKAMAKADGKAVLSANGWTVNGSEAQGRTMLRDYSKLMLRAYNAEADNLVRGLKPYKLEAAIERLGKVAATIARLGKTMDIRVAEVYHQLRVQELTLTADYLQKVAEEKERDREEKARLREERRVQQEIDRERARLDKEQQHYANALAALRAKGDTAGAAQLQERLDQIATAIQDVDYRAANVRAGYVYVISNLGAFGEKMVKVGMTRRLDPMDRVRELSDASVPFNFDVHALFFSDDAVGIESQMHARLGAHRVNLVNARREFFYATPAEAKRHLMELTGNLLQYEEVPEALEFRQSLTQARS</sequence>
<dbReference type="EMBL" id="QLMJ01000001">
    <property type="protein sequence ID" value="RAK43359.1"/>
    <property type="molecule type" value="Genomic_DNA"/>
</dbReference>